<name>A0ABN1ZLM3_9ACTN</name>
<dbReference type="Pfam" id="PF18970">
    <property type="entry name" value="DUF5709"/>
    <property type="match status" value="1"/>
</dbReference>
<keyword evidence="4" id="KW-1185">Reference proteome</keyword>
<dbReference type="InterPro" id="IPR043763">
    <property type="entry name" value="DUF5709"/>
</dbReference>
<organism evidence="3 4">
    <name type="scientific">Dactylosporangium maewongense</name>
    <dbReference type="NCBI Taxonomy" id="634393"/>
    <lineage>
        <taxon>Bacteria</taxon>
        <taxon>Bacillati</taxon>
        <taxon>Actinomycetota</taxon>
        <taxon>Actinomycetes</taxon>
        <taxon>Micromonosporales</taxon>
        <taxon>Micromonosporaceae</taxon>
        <taxon>Dactylosporangium</taxon>
    </lineage>
</organism>
<gene>
    <name evidence="3" type="ORF">GCM10009827_007660</name>
</gene>
<dbReference type="Proteomes" id="UP001501470">
    <property type="component" value="Unassembled WGS sequence"/>
</dbReference>
<accession>A0ABN1ZLM3</accession>
<evidence type="ECO:0000256" key="1">
    <source>
        <dbReference type="SAM" id="MobiDB-lite"/>
    </source>
</evidence>
<dbReference type="EMBL" id="BAAAQD010000001">
    <property type="protein sequence ID" value="GAA1500794.1"/>
    <property type="molecule type" value="Genomic_DNA"/>
</dbReference>
<evidence type="ECO:0000313" key="3">
    <source>
        <dbReference type="EMBL" id="GAA1500794.1"/>
    </source>
</evidence>
<protein>
    <recommendedName>
        <fullName evidence="2">DUF5709 domain-containing protein</fullName>
    </recommendedName>
</protein>
<feature type="compositionally biased region" description="Basic and acidic residues" evidence="1">
    <location>
        <begin position="48"/>
        <end position="74"/>
    </location>
</feature>
<reference evidence="3 4" key="1">
    <citation type="journal article" date="2019" name="Int. J. Syst. Evol. Microbiol.">
        <title>The Global Catalogue of Microorganisms (GCM) 10K type strain sequencing project: providing services to taxonomists for standard genome sequencing and annotation.</title>
        <authorList>
            <consortium name="The Broad Institute Genomics Platform"/>
            <consortium name="The Broad Institute Genome Sequencing Center for Infectious Disease"/>
            <person name="Wu L."/>
            <person name="Ma J."/>
        </authorList>
    </citation>
    <scope>NUCLEOTIDE SEQUENCE [LARGE SCALE GENOMIC DNA]</scope>
    <source>
        <strain evidence="3 4">JCM 15933</strain>
    </source>
</reference>
<feature type="domain" description="DUF5709" evidence="2">
    <location>
        <begin position="142"/>
        <end position="184"/>
    </location>
</feature>
<feature type="region of interest" description="Disordered" evidence="1">
    <location>
        <begin position="1"/>
        <end position="159"/>
    </location>
</feature>
<dbReference type="RefSeq" id="WP_344500710.1">
    <property type="nucleotide sequence ID" value="NZ_BAAAQD010000001.1"/>
</dbReference>
<evidence type="ECO:0000259" key="2">
    <source>
        <dbReference type="Pfam" id="PF18970"/>
    </source>
</evidence>
<feature type="compositionally biased region" description="Acidic residues" evidence="1">
    <location>
        <begin position="148"/>
        <end position="157"/>
    </location>
</feature>
<feature type="compositionally biased region" description="Low complexity" evidence="1">
    <location>
        <begin position="38"/>
        <end position="47"/>
    </location>
</feature>
<evidence type="ECO:0000313" key="4">
    <source>
        <dbReference type="Proteomes" id="UP001501470"/>
    </source>
</evidence>
<comment type="caution">
    <text evidence="3">The sequence shown here is derived from an EMBL/GenBank/DDBJ whole genome shotgun (WGS) entry which is preliminary data.</text>
</comment>
<proteinExistence type="predicted"/>
<sequence length="185" mass="19014">MRTDNFPSLVSDPEALGLPGTADYDSTAGDDVDTGRVADGPDPALLPLDRDDQPLGLDHADPESLDDKLDRELPDTSLGEVGPRPDATASPIAAESFDPDATGETLDSVDRDTALDDAPVEPNLGSQVSMYDTGAGARGGTVGRLVEPDEGTGEDTEKDAIAYDAGAAGGGATAEELAVHEIPER</sequence>